<dbReference type="InterPro" id="IPR036259">
    <property type="entry name" value="MFS_trans_sf"/>
</dbReference>
<organism evidence="8 9">
    <name type="scientific">Bionectria ochroleuca</name>
    <name type="common">Gliocladium roseum</name>
    <dbReference type="NCBI Taxonomy" id="29856"/>
    <lineage>
        <taxon>Eukaryota</taxon>
        <taxon>Fungi</taxon>
        <taxon>Dikarya</taxon>
        <taxon>Ascomycota</taxon>
        <taxon>Pezizomycotina</taxon>
        <taxon>Sordariomycetes</taxon>
        <taxon>Hypocreomycetidae</taxon>
        <taxon>Hypocreales</taxon>
        <taxon>Bionectriaceae</taxon>
        <taxon>Clonostachys</taxon>
    </lineage>
</organism>
<evidence type="ECO:0000256" key="3">
    <source>
        <dbReference type="ARBA" id="ARBA00022692"/>
    </source>
</evidence>
<dbReference type="GO" id="GO:0022857">
    <property type="term" value="F:transmembrane transporter activity"/>
    <property type="evidence" value="ECO:0007669"/>
    <property type="project" value="InterPro"/>
</dbReference>
<evidence type="ECO:0000256" key="2">
    <source>
        <dbReference type="ARBA" id="ARBA00005982"/>
    </source>
</evidence>
<evidence type="ECO:0000256" key="6">
    <source>
        <dbReference type="SAM" id="MobiDB-lite"/>
    </source>
</evidence>
<evidence type="ECO:0000256" key="4">
    <source>
        <dbReference type="ARBA" id="ARBA00022989"/>
    </source>
</evidence>
<sequence length="158" mass="16872">MAHIGYPFLAARGIKFGRISRMTFGFSLAIVSALVGALVQWRVYETSPCGYDASTCDDVSPISIWWQLPNVILGAASEIFVNVTSYELAYSRAPEHMRATVIAIFLFMVALSSAFAQILLPSLIDPHLIWAWAAPASPSSCRPSSSGGGIAGSTTTPS</sequence>
<feature type="region of interest" description="Disordered" evidence="6">
    <location>
        <begin position="137"/>
        <end position="158"/>
    </location>
</feature>
<dbReference type="InterPro" id="IPR000109">
    <property type="entry name" value="POT_fam"/>
</dbReference>
<dbReference type="GO" id="GO:0016020">
    <property type="term" value="C:membrane"/>
    <property type="evidence" value="ECO:0007669"/>
    <property type="project" value="UniProtKB-SubCell"/>
</dbReference>
<evidence type="ECO:0000256" key="1">
    <source>
        <dbReference type="ARBA" id="ARBA00004141"/>
    </source>
</evidence>
<evidence type="ECO:0000313" key="8">
    <source>
        <dbReference type="EMBL" id="KAF9748877.1"/>
    </source>
</evidence>
<dbReference type="Proteomes" id="UP000616885">
    <property type="component" value="Unassembled WGS sequence"/>
</dbReference>
<reference evidence="8" key="1">
    <citation type="submission" date="2020-10" db="EMBL/GenBank/DDBJ databases">
        <title>High-Quality Genome Resource of Clonostachys rosea strain S41 by Oxford Nanopore Long-Read Sequencing.</title>
        <authorList>
            <person name="Wang H."/>
        </authorList>
    </citation>
    <scope>NUCLEOTIDE SEQUENCE</scope>
    <source>
        <strain evidence="8">S41</strain>
    </source>
</reference>
<dbReference type="EMBL" id="JADCTT010000008">
    <property type="protein sequence ID" value="KAF9748877.1"/>
    <property type="molecule type" value="Genomic_DNA"/>
</dbReference>
<proteinExistence type="inferred from homology"/>
<name>A0A8H7N5E9_BIOOC</name>
<feature type="transmembrane region" description="Helical" evidence="7">
    <location>
        <begin position="22"/>
        <end position="44"/>
    </location>
</feature>
<protein>
    <submittedName>
        <fullName evidence="8">Uncharacterized protein</fullName>
    </submittedName>
</protein>
<evidence type="ECO:0000256" key="5">
    <source>
        <dbReference type="ARBA" id="ARBA00023136"/>
    </source>
</evidence>
<keyword evidence="3 7" id="KW-0812">Transmembrane</keyword>
<feature type="transmembrane region" description="Helical" evidence="7">
    <location>
        <begin position="64"/>
        <end position="89"/>
    </location>
</feature>
<keyword evidence="5 7" id="KW-0472">Membrane</keyword>
<comment type="subcellular location">
    <subcellularLocation>
        <location evidence="1">Membrane</location>
        <topology evidence="1">Multi-pass membrane protein</topology>
    </subcellularLocation>
</comment>
<feature type="transmembrane region" description="Helical" evidence="7">
    <location>
        <begin position="101"/>
        <end position="120"/>
    </location>
</feature>
<comment type="similarity">
    <text evidence="2">Belongs to the major facilitator superfamily. Proton-dependent oligopeptide transporter (POT/PTR) (TC 2.A.17) family.</text>
</comment>
<dbReference type="SUPFAM" id="SSF103473">
    <property type="entry name" value="MFS general substrate transporter"/>
    <property type="match status" value="1"/>
</dbReference>
<evidence type="ECO:0000256" key="7">
    <source>
        <dbReference type="SAM" id="Phobius"/>
    </source>
</evidence>
<keyword evidence="4 7" id="KW-1133">Transmembrane helix</keyword>
<accession>A0A8H7N5E9</accession>
<dbReference type="AlphaFoldDB" id="A0A8H7N5E9"/>
<gene>
    <name evidence="8" type="ORF">IM811_016672</name>
</gene>
<dbReference type="Gene3D" id="1.20.1250.20">
    <property type="entry name" value="MFS general substrate transporter like domains"/>
    <property type="match status" value="1"/>
</dbReference>
<dbReference type="Pfam" id="PF00854">
    <property type="entry name" value="PTR2"/>
    <property type="match status" value="1"/>
</dbReference>
<comment type="caution">
    <text evidence="8">The sequence shown here is derived from an EMBL/GenBank/DDBJ whole genome shotgun (WGS) entry which is preliminary data.</text>
</comment>
<evidence type="ECO:0000313" key="9">
    <source>
        <dbReference type="Proteomes" id="UP000616885"/>
    </source>
</evidence>
<dbReference type="PANTHER" id="PTHR11654">
    <property type="entry name" value="OLIGOPEPTIDE TRANSPORTER-RELATED"/>
    <property type="match status" value="1"/>
</dbReference>